<dbReference type="EMBL" id="KE651168">
    <property type="protein sequence ID" value="EEB06662.1"/>
    <property type="molecule type" value="Genomic_DNA"/>
</dbReference>
<dbReference type="InterPro" id="IPR050767">
    <property type="entry name" value="Sel1_AlgK"/>
</dbReference>
<keyword evidence="4" id="KW-0732">Signal</keyword>
<keyword evidence="3" id="KW-0472">Membrane</keyword>
<feature type="chain" id="PRO_5002844961" evidence="4">
    <location>
        <begin position="31"/>
        <end position="729"/>
    </location>
</feature>
<dbReference type="Gene3D" id="1.25.40.10">
    <property type="entry name" value="Tetratricopeptide repeat domain"/>
    <property type="match status" value="3"/>
</dbReference>
<evidence type="ECO:0000313" key="7">
    <source>
        <dbReference type="Proteomes" id="UP000001744"/>
    </source>
</evidence>
<dbReference type="STRING" id="402676.B6JYP4"/>
<dbReference type="JaponicusDB" id="SJAG_01709">
    <property type="gene designation" value="hrd3"/>
</dbReference>
<reference evidence="5 7" key="1">
    <citation type="journal article" date="2011" name="Science">
        <title>Comparative functional genomics of the fission yeasts.</title>
        <authorList>
            <person name="Rhind N."/>
            <person name="Chen Z."/>
            <person name="Yassour M."/>
            <person name="Thompson D.A."/>
            <person name="Haas B.J."/>
            <person name="Habib N."/>
            <person name="Wapinski I."/>
            <person name="Roy S."/>
            <person name="Lin M.F."/>
            <person name="Heiman D.I."/>
            <person name="Young S.K."/>
            <person name="Furuya K."/>
            <person name="Guo Y."/>
            <person name="Pidoux A."/>
            <person name="Chen H.M."/>
            <person name="Robbertse B."/>
            <person name="Goldberg J.M."/>
            <person name="Aoki K."/>
            <person name="Bayne E.H."/>
            <person name="Berlin A.M."/>
            <person name="Desjardins C.A."/>
            <person name="Dobbs E."/>
            <person name="Dukaj L."/>
            <person name="Fan L."/>
            <person name="FitzGerald M.G."/>
            <person name="French C."/>
            <person name="Gujja S."/>
            <person name="Hansen K."/>
            <person name="Keifenheim D."/>
            <person name="Levin J.Z."/>
            <person name="Mosher R.A."/>
            <person name="Mueller C.A."/>
            <person name="Pfiffner J."/>
            <person name="Priest M."/>
            <person name="Russ C."/>
            <person name="Smialowska A."/>
            <person name="Swoboda P."/>
            <person name="Sykes S.M."/>
            <person name="Vaughn M."/>
            <person name="Vengrova S."/>
            <person name="Yoder R."/>
            <person name="Zeng Q."/>
            <person name="Allshire R."/>
            <person name="Baulcombe D."/>
            <person name="Birren B.W."/>
            <person name="Brown W."/>
            <person name="Ekwall K."/>
            <person name="Kellis M."/>
            <person name="Leatherwood J."/>
            <person name="Levin H."/>
            <person name="Margalit H."/>
            <person name="Martienssen R."/>
            <person name="Nieduszynski C.A."/>
            <person name="Spatafora J.W."/>
            <person name="Friedman N."/>
            <person name="Dalgaard J.Z."/>
            <person name="Baumann P."/>
            <person name="Niki H."/>
            <person name="Regev A."/>
            <person name="Nusbaum C."/>
        </authorList>
    </citation>
    <scope>NUCLEOTIDE SEQUENCE [LARGE SCALE GENOMIC DNA]</scope>
    <source>
        <strain evidence="7">yFS275 / FY16936</strain>
    </source>
</reference>
<name>B6JYP4_SCHJY</name>
<dbReference type="Pfam" id="PF08238">
    <property type="entry name" value="Sel1"/>
    <property type="match status" value="7"/>
</dbReference>
<dbReference type="InterPro" id="IPR011990">
    <property type="entry name" value="TPR-like_helical_dom_sf"/>
</dbReference>
<evidence type="ECO:0000256" key="3">
    <source>
        <dbReference type="SAM" id="Phobius"/>
    </source>
</evidence>
<keyword evidence="3" id="KW-0812">Transmembrane</keyword>
<sequence length="729" mass="82793">MSLLNRCIPVFVALLLLCSQCICPVRGARAQNDDDMKNTVSPTEIGSRNDISIFLKDFAATVTSEDLINLQNDANSGDAHAHFVLGALQLFGYEEAFRTAIPYNPVLARIHLEAAARKHHPLAIFVLAYQHHAGIHCAQNQSKALELYRYLADQALPFVQPLGHEGNRGHDPDLYHLKMVQNVHRLRDVVYVWEYAATRGSDLPSKYSLAELHETGLRDIPQDLPQALTIYRQIVDEYLPSSMKVSKETAQTVQSRRFRDYDDEQRMYVGSTAFRLGRLALIGLDGGDPDYELAWAWFTKGKQLKNYECISGLAYMLLHGLGVTKNEALAREYLESAEKAVLRYLQAKETFTVGHVEAVKRLGAISAYRELGKFEYANGKREMALSHLQSVYNAHDIEAGYYLAHLFEQSDISVSVRLYKEFAEIMFHLFDFNSDTLSSRFAAEMGNRNAQVQVAQKYDPDVSLLRTLPELYDENAVANDARLKTALLFYSRAAGQYHRDSIVKVGDFYRQGLGTQVDAQTAMTYYEAALQLGESAFVHWRLGWMHEKGLGVPKDFELAKRHYDLMLKSDKRAELMSTWSLLRLSILKSSYAESYEMVCRLLNNAFRRVQERIQAPLCNIKLLPAKVCFLPSSVRASSSNSSQESVTTAGVSTSSPTFTTTEKKQDMKEDDIMYNGFDYVDRRLVETIVVTIIVLIVGGFFTRQHLRNRQRLREDRLARRARRNQVAAH</sequence>
<dbReference type="VEuPathDB" id="FungiDB:SJAG_01709"/>
<organism evidence="5 7">
    <name type="scientific">Schizosaccharomyces japonicus (strain yFS275 / FY16936)</name>
    <name type="common">Fission yeast</name>
    <dbReference type="NCBI Taxonomy" id="402676"/>
    <lineage>
        <taxon>Eukaryota</taxon>
        <taxon>Fungi</taxon>
        <taxon>Dikarya</taxon>
        <taxon>Ascomycota</taxon>
        <taxon>Taphrinomycotina</taxon>
        <taxon>Schizosaccharomycetes</taxon>
        <taxon>Schizosaccharomycetales</taxon>
        <taxon>Schizosaccharomycetaceae</taxon>
        <taxon>Schizosaccharomyces</taxon>
    </lineage>
</organism>
<keyword evidence="3" id="KW-1133">Transmembrane helix</keyword>
<dbReference type="OMA" id="SLAYWRL"/>
<evidence type="ECO:0000256" key="2">
    <source>
        <dbReference type="SAM" id="MobiDB-lite"/>
    </source>
</evidence>
<evidence type="ECO:0000313" key="5">
    <source>
        <dbReference type="EMBL" id="EEB06662.1"/>
    </source>
</evidence>
<feature type="signal peptide" evidence="4">
    <location>
        <begin position="1"/>
        <end position="30"/>
    </location>
</feature>
<evidence type="ECO:0000256" key="1">
    <source>
        <dbReference type="ARBA" id="ARBA00038101"/>
    </source>
</evidence>
<dbReference type="InterPro" id="IPR006597">
    <property type="entry name" value="Sel1-like"/>
</dbReference>
<feature type="region of interest" description="Disordered" evidence="2">
    <location>
        <begin position="636"/>
        <end position="663"/>
    </location>
</feature>
<feature type="compositionally biased region" description="Low complexity" evidence="2">
    <location>
        <begin position="636"/>
        <end position="645"/>
    </location>
</feature>
<keyword evidence="5" id="KW-0436">Ligase</keyword>
<dbReference type="HOGENOM" id="CLU_386442_0_0_1"/>
<proteinExistence type="inferred from homology"/>
<dbReference type="RefSeq" id="XP_002172955.1">
    <property type="nucleotide sequence ID" value="XM_002172919.2"/>
</dbReference>
<keyword evidence="7" id="KW-1185">Reference proteome</keyword>
<dbReference type="OrthoDB" id="27934at2759"/>
<dbReference type="GeneID" id="7049874"/>
<evidence type="ECO:0000256" key="4">
    <source>
        <dbReference type="SAM" id="SignalP"/>
    </source>
</evidence>
<protein>
    <submittedName>
        <fullName evidence="5">HRD ubiquitin ligase complex subunit</fullName>
    </submittedName>
</protein>
<feature type="transmembrane region" description="Helical" evidence="3">
    <location>
        <begin position="684"/>
        <end position="702"/>
    </location>
</feature>
<comment type="similarity">
    <text evidence="1">Belongs to the sel-1 family.</text>
</comment>
<feature type="compositionally biased region" description="Polar residues" evidence="2">
    <location>
        <begin position="646"/>
        <end position="660"/>
    </location>
</feature>
<accession>B6JYP4</accession>
<dbReference type="PANTHER" id="PTHR11102">
    <property type="entry name" value="SEL-1-LIKE PROTEIN"/>
    <property type="match status" value="1"/>
</dbReference>
<dbReference type="PANTHER" id="PTHR11102:SF160">
    <property type="entry name" value="ERAD-ASSOCIATED E3 UBIQUITIN-PROTEIN LIGASE COMPONENT HRD3"/>
    <property type="match status" value="1"/>
</dbReference>
<dbReference type="GO" id="GO:0016874">
    <property type="term" value="F:ligase activity"/>
    <property type="evidence" value="ECO:0007669"/>
    <property type="project" value="UniProtKB-KW"/>
</dbReference>
<evidence type="ECO:0000313" key="6">
    <source>
        <dbReference type="JaponicusDB" id="SJAG_01709"/>
    </source>
</evidence>
<dbReference type="SUPFAM" id="SSF81901">
    <property type="entry name" value="HCP-like"/>
    <property type="match status" value="3"/>
</dbReference>
<dbReference type="Proteomes" id="UP000001744">
    <property type="component" value="Unassembled WGS sequence"/>
</dbReference>
<dbReference type="SMART" id="SM00671">
    <property type="entry name" value="SEL1"/>
    <property type="match status" value="7"/>
</dbReference>
<dbReference type="eggNOG" id="KOG1550">
    <property type="taxonomic scope" value="Eukaryota"/>
</dbReference>
<gene>
    <name evidence="6" type="primary">hrd3</name>
    <name evidence="5" type="ORF">SJAG_01709</name>
</gene>
<dbReference type="AlphaFoldDB" id="B6JYP4"/>